<dbReference type="SMART" id="SM00233">
    <property type="entry name" value="PH"/>
    <property type="match status" value="1"/>
</dbReference>
<dbReference type="InterPro" id="IPR050839">
    <property type="entry name" value="Rho-assoc_Ser/Thr_Kinase"/>
</dbReference>
<keyword evidence="7" id="KW-0808">Transferase</keyword>
<evidence type="ECO:0000256" key="12">
    <source>
        <dbReference type="ARBA" id="ARBA00023054"/>
    </source>
</evidence>
<dbReference type="Proteomes" id="UP000001307">
    <property type="component" value="Unassembled WGS sequence"/>
</dbReference>
<comment type="cofactor">
    <cofactor evidence="1">
        <name>Mg(2+)</name>
        <dbReference type="ChEBI" id="CHEBI:18420"/>
    </cofactor>
</comment>
<dbReference type="GO" id="GO:0048598">
    <property type="term" value="P:embryonic morphogenesis"/>
    <property type="evidence" value="ECO:0007669"/>
    <property type="project" value="TreeGrafter"/>
</dbReference>
<evidence type="ECO:0000256" key="7">
    <source>
        <dbReference type="ARBA" id="ARBA00022679"/>
    </source>
</evidence>
<evidence type="ECO:0000256" key="6">
    <source>
        <dbReference type="ARBA" id="ARBA00022527"/>
    </source>
</evidence>
<dbReference type="GO" id="GO:0000281">
    <property type="term" value="P:mitotic cytokinesis"/>
    <property type="evidence" value="ECO:0007669"/>
    <property type="project" value="TreeGrafter"/>
</dbReference>
<dbReference type="EC" id="2.7.11.1" evidence="4"/>
<evidence type="ECO:0000256" key="2">
    <source>
        <dbReference type="ARBA" id="ARBA00004245"/>
    </source>
</evidence>
<dbReference type="GO" id="GO:1901888">
    <property type="term" value="P:regulation of cell junction assembly"/>
    <property type="evidence" value="ECO:0007669"/>
    <property type="project" value="TreeGrafter"/>
</dbReference>
<dbReference type="GO" id="GO:0031032">
    <property type="term" value="P:actomyosin structure organization"/>
    <property type="evidence" value="ECO:0007669"/>
    <property type="project" value="TreeGrafter"/>
</dbReference>
<keyword evidence="20" id="KW-1185">Reference proteome</keyword>
<dbReference type="InterPro" id="IPR015008">
    <property type="entry name" value="ROCK_Rho-bd_dom"/>
</dbReference>
<dbReference type="Pfam" id="PF08912">
    <property type="entry name" value="Rho_Binding"/>
    <property type="match status" value="1"/>
</dbReference>
<organism evidence="19">
    <name type="scientific">Oikopleura dioica</name>
    <name type="common">Tunicate</name>
    <dbReference type="NCBI Taxonomy" id="34765"/>
    <lineage>
        <taxon>Eukaryota</taxon>
        <taxon>Metazoa</taxon>
        <taxon>Chordata</taxon>
        <taxon>Tunicata</taxon>
        <taxon>Appendicularia</taxon>
        <taxon>Copelata</taxon>
        <taxon>Oikopleuridae</taxon>
        <taxon>Oikopleura</taxon>
    </lineage>
</organism>
<dbReference type="GO" id="GO:0072518">
    <property type="term" value="F:Rho-dependent protein serine/threonine kinase activity"/>
    <property type="evidence" value="ECO:0007669"/>
    <property type="project" value="TreeGrafter"/>
</dbReference>
<dbReference type="PANTHER" id="PTHR22988">
    <property type="entry name" value="MYOTONIC DYSTROPHY S/T KINASE-RELATED"/>
    <property type="match status" value="1"/>
</dbReference>
<evidence type="ECO:0000259" key="17">
    <source>
        <dbReference type="PROSITE" id="PS50003"/>
    </source>
</evidence>
<name>E4WRQ2_OIKDI</name>
<dbReference type="PROSITE" id="PS51859">
    <property type="entry name" value="RHO_BD"/>
    <property type="match status" value="1"/>
</dbReference>
<dbReference type="InterPro" id="IPR011993">
    <property type="entry name" value="PH-like_dom_sf"/>
</dbReference>
<evidence type="ECO:0000313" key="19">
    <source>
        <dbReference type="EMBL" id="CBY20434.1"/>
    </source>
</evidence>
<keyword evidence="10" id="KW-0067">ATP-binding</keyword>
<keyword evidence="9" id="KW-0418">Kinase</keyword>
<feature type="domain" description="RhoBD" evidence="18">
    <location>
        <begin position="1"/>
        <end position="50"/>
    </location>
</feature>
<evidence type="ECO:0000256" key="9">
    <source>
        <dbReference type="ARBA" id="ARBA00022777"/>
    </source>
</evidence>
<evidence type="ECO:0000256" key="4">
    <source>
        <dbReference type="ARBA" id="ARBA00012513"/>
    </source>
</evidence>
<evidence type="ECO:0000259" key="18">
    <source>
        <dbReference type="PROSITE" id="PS51859"/>
    </source>
</evidence>
<gene>
    <name evidence="19" type="ORF">GSOID_T00000429001</name>
</gene>
<evidence type="ECO:0000256" key="14">
    <source>
        <dbReference type="PROSITE-ProRule" id="PRU01206"/>
    </source>
</evidence>
<feature type="region of interest" description="Disordered" evidence="16">
    <location>
        <begin position="352"/>
        <end position="380"/>
    </location>
</feature>
<feature type="region of interest" description="Disordered" evidence="16">
    <location>
        <begin position="1"/>
        <end position="21"/>
    </location>
</feature>
<dbReference type="SUPFAM" id="SSF103652">
    <property type="entry name" value="G protein-binding domain"/>
    <property type="match status" value="1"/>
</dbReference>
<dbReference type="Gene3D" id="1.20.5.730">
    <property type="entry name" value="Single helix bin"/>
    <property type="match status" value="1"/>
</dbReference>
<keyword evidence="12 14" id="KW-0175">Coiled coil</keyword>
<evidence type="ECO:0000256" key="1">
    <source>
        <dbReference type="ARBA" id="ARBA00001946"/>
    </source>
</evidence>
<dbReference type="PROSITE" id="PS50003">
    <property type="entry name" value="PH_DOMAIN"/>
    <property type="match status" value="1"/>
</dbReference>
<evidence type="ECO:0000256" key="13">
    <source>
        <dbReference type="ARBA" id="ARBA00023212"/>
    </source>
</evidence>
<evidence type="ECO:0000256" key="11">
    <source>
        <dbReference type="ARBA" id="ARBA00022842"/>
    </source>
</evidence>
<evidence type="ECO:0000256" key="8">
    <source>
        <dbReference type="ARBA" id="ARBA00022741"/>
    </source>
</evidence>
<dbReference type="InterPro" id="IPR057529">
    <property type="entry name" value="MRCK/ROCK_PH"/>
</dbReference>
<reference evidence="19" key="1">
    <citation type="journal article" date="2010" name="Science">
        <title>Plasticity of animal genome architecture unmasked by rapid evolution of a pelagic tunicate.</title>
        <authorList>
            <person name="Denoeud F."/>
            <person name="Henriet S."/>
            <person name="Mungpakdee S."/>
            <person name="Aury J.M."/>
            <person name="Da Silva C."/>
            <person name="Brinkmann H."/>
            <person name="Mikhaleva J."/>
            <person name="Olsen L.C."/>
            <person name="Jubin C."/>
            <person name="Canestro C."/>
            <person name="Bouquet J.M."/>
            <person name="Danks G."/>
            <person name="Poulain J."/>
            <person name="Campsteijn C."/>
            <person name="Adamski M."/>
            <person name="Cross I."/>
            <person name="Yadetie F."/>
            <person name="Muffato M."/>
            <person name="Louis A."/>
            <person name="Butcher S."/>
            <person name="Tsagkogeorga G."/>
            <person name="Konrad A."/>
            <person name="Singh S."/>
            <person name="Jensen M.F."/>
            <person name="Cong E.H."/>
            <person name="Eikeseth-Otteraa H."/>
            <person name="Noel B."/>
            <person name="Anthouard V."/>
            <person name="Porcel B.M."/>
            <person name="Kachouri-Lafond R."/>
            <person name="Nishino A."/>
            <person name="Ugolini M."/>
            <person name="Chourrout P."/>
            <person name="Nishida H."/>
            <person name="Aasland R."/>
            <person name="Huzurbazar S."/>
            <person name="Westhof E."/>
            <person name="Delsuc F."/>
            <person name="Lehrach H."/>
            <person name="Reinhardt R."/>
            <person name="Weissenbach J."/>
            <person name="Roy S.W."/>
            <person name="Artiguenave F."/>
            <person name="Postlethwait J.H."/>
            <person name="Manak J.R."/>
            <person name="Thompson E.M."/>
            <person name="Jaillon O."/>
            <person name="Du Pasquier L."/>
            <person name="Boudinot P."/>
            <person name="Liberles D.A."/>
            <person name="Volff J.N."/>
            <person name="Philippe H."/>
            <person name="Lenhard B."/>
            <person name="Roest Crollius H."/>
            <person name="Wincker P."/>
            <person name="Chourrout D."/>
        </authorList>
    </citation>
    <scope>NUCLEOTIDE SEQUENCE [LARGE SCALE GENOMIC DNA]</scope>
</reference>
<evidence type="ECO:0000313" key="20">
    <source>
        <dbReference type="Proteomes" id="UP000001307"/>
    </source>
</evidence>
<dbReference type="GO" id="GO:0007266">
    <property type="term" value="P:Rho protein signal transduction"/>
    <property type="evidence" value="ECO:0007669"/>
    <property type="project" value="UniProtKB-UniRule"/>
</dbReference>
<dbReference type="SUPFAM" id="SSF50729">
    <property type="entry name" value="PH domain-like"/>
    <property type="match status" value="1"/>
</dbReference>
<evidence type="ECO:0000256" key="5">
    <source>
        <dbReference type="ARBA" id="ARBA00022490"/>
    </source>
</evidence>
<comment type="subcellular location">
    <subcellularLocation>
        <location evidence="2">Cytoplasm</location>
        <location evidence="2">Cytoskeleton</location>
    </subcellularLocation>
</comment>
<dbReference type="AlphaFoldDB" id="E4WRQ2"/>
<feature type="coiled-coil region" evidence="15">
    <location>
        <begin position="59"/>
        <end position="139"/>
    </location>
</feature>
<evidence type="ECO:0000256" key="10">
    <source>
        <dbReference type="ARBA" id="ARBA00022840"/>
    </source>
</evidence>
<dbReference type="GO" id="GO:0005856">
    <property type="term" value="C:cytoskeleton"/>
    <property type="evidence" value="ECO:0007669"/>
    <property type="project" value="UniProtKB-SubCell"/>
</dbReference>
<dbReference type="InterPro" id="IPR001849">
    <property type="entry name" value="PH_domain"/>
</dbReference>
<dbReference type="OrthoDB" id="3638488at2759"/>
<evidence type="ECO:0000256" key="16">
    <source>
        <dbReference type="SAM" id="MobiDB-lite"/>
    </source>
</evidence>
<dbReference type="InParanoid" id="E4WRQ2"/>
<evidence type="ECO:0000256" key="3">
    <source>
        <dbReference type="ARBA" id="ARBA00009903"/>
    </source>
</evidence>
<dbReference type="Pfam" id="PF25346">
    <property type="entry name" value="PH_MRCK"/>
    <property type="match status" value="1"/>
</dbReference>
<feature type="compositionally biased region" description="Polar residues" evidence="16">
    <location>
        <begin position="352"/>
        <end position="373"/>
    </location>
</feature>
<accession>E4WRQ2</accession>
<protein>
    <recommendedName>
        <fullName evidence="4">non-specific serine/threonine protein kinase</fullName>
        <ecNumber evidence="4">2.7.11.1</ecNumber>
    </recommendedName>
</protein>
<dbReference type="GO" id="GO:0005737">
    <property type="term" value="C:cytoplasm"/>
    <property type="evidence" value="ECO:0007669"/>
    <property type="project" value="TreeGrafter"/>
</dbReference>
<dbReference type="GO" id="GO:0031267">
    <property type="term" value="F:small GTPase binding"/>
    <property type="evidence" value="ECO:0007669"/>
    <property type="project" value="InterPro"/>
</dbReference>
<keyword evidence="8" id="KW-0547">Nucleotide-binding</keyword>
<sequence length="380" mass="44055">MSVPAKKPRHDMKNQWHEEKTELEKKLSQEILLKKQSVNKLVQVMTRKGTETPLSGKNKKNVKEDLKKAERKLKDYEVAIEDDKRNHINIVKNKDREIEDLRDIIQKESANLEERQMENEALKMELETARKNLEEAKASNTLGRSANLSISTMSLESGRKEGWLEIPSARGISSTRRDGGWVKVFVILSEDRLFFYANMDDYQAHKPKKIIELSKFYHVRAVTRQDAFRAKEHEIPRMFQIMYGEQGPSKGDPNSKYAHKFLNITYRTPTECDLPNCQEGQLWGIVRAPQAVACQKCPQKYHACCVQPNSPAYMRLPPCRGVVAEEMLVLAPEIRDQNEWLRCLLKKIEKTNQGNTNNQPQFNRHSPMTTSIKSRLKQKH</sequence>
<dbReference type="Gene3D" id="2.30.29.30">
    <property type="entry name" value="Pleckstrin-homology domain (PH domain)/Phosphotyrosine-binding domain (PTB)"/>
    <property type="match status" value="1"/>
</dbReference>
<keyword evidence="6" id="KW-0723">Serine/threonine-protein kinase</keyword>
<dbReference type="Gene3D" id="3.30.60.20">
    <property type="match status" value="1"/>
</dbReference>
<feature type="compositionally biased region" description="Basic and acidic residues" evidence="16">
    <location>
        <begin position="11"/>
        <end position="21"/>
    </location>
</feature>
<evidence type="ECO:0000256" key="15">
    <source>
        <dbReference type="SAM" id="Coils"/>
    </source>
</evidence>
<keyword evidence="5" id="KW-0963">Cytoplasm</keyword>
<dbReference type="GO" id="GO:0030866">
    <property type="term" value="P:cortical actin cytoskeleton organization"/>
    <property type="evidence" value="ECO:0007669"/>
    <property type="project" value="TreeGrafter"/>
</dbReference>
<dbReference type="GO" id="GO:0005524">
    <property type="term" value="F:ATP binding"/>
    <property type="evidence" value="ECO:0007669"/>
    <property type="project" value="UniProtKB-KW"/>
</dbReference>
<comment type="similarity">
    <text evidence="3">Belongs to the protein kinase superfamily. AGC Ser/Thr protein kinase family.</text>
</comment>
<dbReference type="EMBL" id="FN653015">
    <property type="protein sequence ID" value="CBY20434.1"/>
    <property type="molecule type" value="Genomic_DNA"/>
</dbReference>
<keyword evidence="13" id="KW-0206">Cytoskeleton</keyword>
<feature type="compositionally biased region" description="Basic residues" evidence="16">
    <location>
        <begin position="1"/>
        <end position="10"/>
    </location>
</feature>
<proteinExistence type="inferred from homology"/>
<feature type="domain" description="PH" evidence="17">
    <location>
        <begin position="157"/>
        <end position="283"/>
    </location>
</feature>
<dbReference type="PANTHER" id="PTHR22988:SF73">
    <property type="entry name" value="RHO-ASSOCIATED PROTEIN KINASE"/>
    <property type="match status" value="1"/>
</dbReference>
<keyword evidence="11" id="KW-0460">Magnesium</keyword>